<dbReference type="EMBL" id="BQXS01012719">
    <property type="protein sequence ID" value="GKT27214.1"/>
    <property type="molecule type" value="Genomic_DNA"/>
</dbReference>
<organism evidence="1 2">
    <name type="scientific">Aduncisulcus paluster</name>
    <dbReference type="NCBI Taxonomy" id="2918883"/>
    <lineage>
        <taxon>Eukaryota</taxon>
        <taxon>Metamonada</taxon>
        <taxon>Carpediemonas-like organisms</taxon>
        <taxon>Aduncisulcus</taxon>
    </lineage>
</organism>
<evidence type="ECO:0008006" key="3">
    <source>
        <dbReference type="Google" id="ProtNLM"/>
    </source>
</evidence>
<name>A0ABQ5K3R3_9EUKA</name>
<accession>A0ABQ5K3R3</accession>
<evidence type="ECO:0000313" key="1">
    <source>
        <dbReference type="EMBL" id="GKT27214.1"/>
    </source>
</evidence>
<evidence type="ECO:0000313" key="2">
    <source>
        <dbReference type="Proteomes" id="UP001057375"/>
    </source>
</evidence>
<protein>
    <recommendedName>
        <fullName evidence="3">FAR1 domain-containing protein</fullName>
    </recommendedName>
</protein>
<dbReference type="Proteomes" id="UP001057375">
    <property type="component" value="Unassembled WGS sequence"/>
</dbReference>
<reference evidence="1" key="1">
    <citation type="submission" date="2022-03" db="EMBL/GenBank/DDBJ databases">
        <title>Draft genome sequence of Aduncisulcus paluster, a free-living microaerophilic Fornicata.</title>
        <authorList>
            <person name="Yuyama I."/>
            <person name="Kume K."/>
            <person name="Tamura T."/>
            <person name="Inagaki Y."/>
            <person name="Hashimoto T."/>
        </authorList>
    </citation>
    <scope>NUCLEOTIDE SEQUENCE</scope>
    <source>
        <strain evidence="1">NY0171</strain>
    </source>
</reference>
<comment type="caution">
    <text evidence="1">The sequence shown here is derived from an EMBL/GenBank/DDBJ whole genome shotgun (WGS) entry which is preliminary data.</text>
</comment>
<keyword evidence="2" id="KW-1185">Reference proteome</keyword>
<proteinExistence type="predicted"/>
<gene>
    <name evidence="1" type="ORF">ADUPG1_013681</name>
</gene>
<sequence>MEDTPNELKLIIEKIERFPKNKLTAHIRQISIQNHCAYIARSTGKTVQKYIFVCKKSGEPRRTGGTGIKRRTSHKCGCGSSIRFSISDGFASFESANWEHNHPIIDSLELEQHKQKESTSFHSFQYADHRSPRYHQLPPPQTHFMLQDTSVSDLSTSISSHGLILGEKDIVSSRDTLLTSFKTHLDKTMLLMRASGDSPSKELYQKYIISPLKEIIKDSLGASLSSLMFKQFDLFSSPSIESEASYSPPDGRIIQSHVFSSPPHRFSDPFTHPTTPISAHFDPSPSHFTFMIPSMVHGCDTIHPSPDPNSIQH</sequence>